<dbReference type="PANTHER" id="PTHR47272:SF2">
    <property type="entry name" value="PIGGYBAC TRANSPOSABLE ELEMENT-DERIVED PROTEIN 3-LIKE"/>
    <property type="match status" value="1"/>
</dbReference>
<evidence type="ECO:0000259" key="2">
    <source>
        <dbReference type="Pfam" id="PF13843"/>
    </source>
</evidence>
<feature type="region of interest" description="Disordered" evidence="1">
    <location>
        <begin position="508"/>
        <end position="531"/>
    </location>
</feature>
<name>A0A2S2Q620_9HEMI</name>
<proteinExistence type="predicted"/>
<dbReference type="InterPro" id="IPR029526">
    <property type="entry name" value="PGBD"/>
</dbReference>
<dbReference type="AlphaFoldDB" id="A0A2S2Q620"/>
<feature type="compositionally biased region" description="Acidic residues" evidence="1">
    <location>
        <begin position="17"/>
        <end position="31"/>
    </location>
</feature>
<evidence type="ECO:0000256" key="1">
    <source>
        <dbReference type="SAM" id="MobiDB-lite"/>
    </source>
</evidence>
<evidence type="ECO:0000313" key="3">
    <source>
        <dbReference type="EMBL" id="MBY73186.1"/>
    </source>
</evidence>
<organism evidence="3">
    <name type="scientific">Sipha flava</name>
    <name type="common">yellow sugarcane aphid</name>
    <dbReference type="NCBI Taxonomy" id="143950"/>
    <lineage>
        <taxon>Eukaryota</taxon>
        <taxon>Metazoa</taxon>
        <taxon>Ecdysozoa</taxon>
        <taxon>Arthropoda</taxon>
        <taxon>Hexapoda</taxon>
        <taxon>Insecta</taxon>
        <taxon>Pterygota</taxon>
        <taxon>Neoptera</taxon>
        <taxon>Paraneoptera</taxon>
        <taxon>Hemiptera</taxon>
        <taxon>Sternorrhyncha</taxon>
        <taxon>Aphidomorpha</taxon>
        <taxon>Aphidoidea</taxon>
        <taxon>Aphididae</taxon>
        <taxon>Sipha</taxon>
    </lineage>
</organism>
<protein>
    <submittedName>
        <fullName evidence="3">PiggyBac transposable element-derived protein 3</fullName>
    </submittedName>
</protein>
<gene>
    <name evidence="3" type="primary">PGBD3_8</name>
    <name evidence="3" type="ORF">g.40585</name>
</gene>
<reference evidence="3" key="1">
    <citation type="submission" date="2018-04" db="EMBL/GenBank/DDBJ databases">
        <title>Transcriptome assembly of Sipha flava.</title>
        <authorList>
            <person name="Scully E.D."/>
            <person name="Geib S.M."/>
            <person name="Palmer N.A."/>
            <person name="Koch K."/>
            <person name="Bradshaw J."/>
            <person name="Heng-Moss T."/>
            <person name="Sarath G."/>
        </authorList>
    </citation>
    <scope>NUCLEOTIDE SEQUENCE</scope>
</reference>
<feature type="region of interest" description="Disordered" evidence="1">
    <location>
        <begin position="1"/>
        <end position="75"/>
    </location>
</feature>
<dbReference type="Pfam" id="PF13843">
    <property type="entry name" value="DDE_Tnp_1_7"/>
    <property type="match status" value="1"/>
</dbReference>
<accession>A0A2S2Q620</accession>
<feature type="domain" description="PiggyBac transposable element-derived protein" evidence="2">
    <location>
        <begin position="120"/>
        <end position="473"/>
    </location>
</feature>
<dbReference type="OrthoDB" id="6745260at2759"/>
<dbReference type="EMBL" id="GGMS01003983">
    <property type="protein sequence ID" value="MBY73186.1"/>
    <property type="molecule type" value="Transcribed_RNA"/>
</dbReference>
<dbReference type="PANTHER" id="PTHR47272">
    <property type="entry name" value="DDE_TNP_1_7 DOMAIN-CONTAINING PROTEIN"/>
    <property type="match status" value="1"/>
</dbReference>
<sequence>MRRAKLNATDILTTLNEESEIDDFSGDDSDFDTTWQPFPKKNAGQSDLSGSDSDEDQDTLTNNEGNNNNNFDVSLNTNNIEVPTQTSTQSTPNIGWSQMPFLGVPLPEFNGPQNCIELGSPISYVEKYLPDLHFEEAALYTNMYAFSTKGKEFRATANEIKVFYGAQALMGIIKYPRFFMYWQRGIALDLISSAITRDRFLAIRTHLHFVDVNNRLPNNKSKFWKVQPLIEFVRNACRNIPRSIGLYSIDEQMVPFTGRCPHRQFVKNKPRPAGLKNFVITTTTGMVLDFELYQGIETPFEDRSLGLGPAVILHLSKTIPKESVLFFDRYFTTVPLMNRLNEIGIYATGTIMQNRLKNVHFSNDKKFERGVWEEFTRADQKLTAIKWKDSKCVTMVSTTTGAEPHQIVKRWSKTENKEINVPCPAVVVSYNKNMGGVDLCNQQIEAYRTWFKSKKWTVKVAIHFIDLAIVNAWMEYKEDATKMQIPKKNIKDLMEFKINIAKEWLSTPINNKRPNEDENSIDANEEPPNKV</sequence>